<feature type="domain" description="Fumarate reductase/succinate dehydrogenase flavoprotein-like C-terminal" evidence="15">
    <location>
        <begin position="457"/>
        <end position="536"/>
    </location>
</feature>
<keyword evidence="9 16" id="KW-0560">Oxidoreductase</keyword>
<dbReference type="InterPro" id="IPR036188">
    <property type="entry name" value="FAD/NAD-bd_sf"/>
</dbReference>
<dbReference type="Gene3D" id="3.50.50.60">
    <property type="entry name" value="FAD/NAD(P)-binding domain"/>
    <property type="match status" value="1"/>
</dbReference>
<evidence type="ECO:0000256" key="3">
    <source>
        <dbReference type="ARBA" id="ARBA00008562"/>
    </source>
</evidence>
<evidence type="ECO:0000256" key="12">
    <source>
        <dbReference type="ARBA" id="ARBA00048305"/>
    </source>
</evidence>
<comment type="catalytic activity">
    <reaction evidence="12">
        <text>L-aspartate + O2 = iminosuccinate + H2O2</text>
        <dbReference type="Rhea" id="RHEA:25876"/>
        <dbReference type="ChEBI" id="CHEBI:15379"/>
        <dbReference type="ChEBI" id="CHEBI:16240"/>
        <dbReference type="ChEBI" id="CHEBI:29991"/>
        <dbReference type="ChEBI" id="CHEBI:77875"/>
        <dbReference type="EC" id="1.4.3.16"/>
    </reaction>
    <physiologicalReaction direction="left-to-right" evidence="12">
        <dbReference type="Rhea" id="RHEA:25877"/>
    </physiologicalReaction>
</comment>
<keyword evidence="6" id="KW-0285">Flavoprotein</keyword>
<evidence type="ECO:0000313" key="16">
    <source>
        <dbReference type="EMBL" id="MBG6083600.1"/>
    </source>
</evidence>
<comment type="cofactor">
    <cofactor evidence="1">
        <name>FAD</name>
        <dbReference type="ChEBI" id="CHEBI:57692"/>
    </cofactor>
</comment>
<dbReference type="GO" id="GO:0034628">
    <property type="term" value="P:'de novo' NAD+ biosynthetic process from L-aspartate"/>
    <property type="evidence" value="ECO:0007669"/>
    <property type="project" value="TreeGrafter"/>
</dbReference>
<gene>
    <name evidence="16" type="ORF">IW252_000367</name>
</gene>
<evidence type="ECO:0000313" key="17">
    <source>
        <dbReference type="Proteomes" id="UP000625033"/>
    </source>
</evidence>
<dbReference type="InterPro" id="IPR015939">
    <property type="entry name" value="Fum_Rdtase/Succ_DH_flav-like_C"/>
</dbReference>
<comment type="function">
    <text evidence="10">Catalyzes the oxidation of L-aspartate to iminoaspartate, the first step in the de novo biosynthesis of NAD(+).</text>
</comment>
<reference evidence="16" key="1">
    <citation type="submission" date="2020-11" db="EMBL/GenBank/DDBJ databases">
        <title>Sequencing the genomes of 1000 actinobacteria strains.</title>
        <authorList>
            <person name="Klenk H.-P."/>
        </authorList>
    </citation>
    <scope>NUCLEOTIDE SEQUENCE</scope>
    <source>
        <strain evidence="16">DSM 26152</strain>
    </source>
</reference>
<dbReference type="PANTHER" id="PTHR42716">
    <property type="entry name" value="L-ASPARTATE OXIDASE"/>
    <property type="match status" value="1"/>
</dbReference>
<organism evidence="16 17">
    <name type="scientific">Zhihengliuella flava</name>
    <dbReference type="NCBI Taxonomy" id="1285193"/>
    <lineage>
        <taxon>Bacteria</taxon>
        <taxon>Bacillati</taxon>
        <taxon>Actinomycetota</taxon>
        <taxon>Actinomycetes</taxon>
        <taxon>Micrococcales</taxon>
        <taxon>Micrococcaceae</taxon>
        <taxon>Zhihengliuella</taxon>
    </lineage>
</organism>
<keyword evidence="17" id="KW-1185">Reference proteome</keyword>
<dbReference type="FunFam" id="3.90.700.10:FF:000002">
    <property type="entry name" value="L-aspartate oxidase"/>
    <property type="match status" value="1"/>
</dbReference>
<evidence type="ECO:0000259" key="15">
    <source>
        <dbReference type="Pfam" id="PF02910"/>
    </source>
</evidence>
<dbReference type="PRINTS" id="PR00368">
    <property type="entry name" value="FADPNR"/>
</dbReference>
<dbReference type="InterPro" id="IPR003953">
    <property type="entry name" value="FAD-dep_OxRdtase_2_FAD-bd"/>
</dbReference>
<dbReference type="InterPro" id="IPR037099">
    <property type="entry name" value="Fum_R/Succ_DH_flav-like_C_sf"/>
</dbReference>
<dbReference type="InterPro" id="IPR027477">
    <property type="entry name" value="Succ_DH/fumarate_Rdtase_cat_sf"/>
</dbReference>
<keyword evidence="7" id="KW-0662">Pyridine nucleotide biosynthesis</keyword>
<evidence type="ECO:0000256" key="6">
    <source>
        <dbReference type="ARBA" id="ARBA00022630"/>
    </source>
</evidence>
<feature type="domain" description="FAD-dependent oxidoreductase 2 FAD-binding" evidence="14">
    <location>
        <begin position="9"/>
        <end position="401"/>
    </location>
</feature>
<evidence type="ECO:0000256" key="10">
    <source>
        <dbReference type="ARBA" id="ARBA00029426"/>
    </source>
</evidence>
<dbReference type="GO" id="GO:0008734">
    <property type="term" value="F:L-aspartate oxidase activity"/>
    <property type="evidence" value="ECO:0007669"/>
    <property type="project" value="UniProtKB-EC"/>
</dbReference>
<dbReference type="PANTHER" id="PTHR42716:SF2">
    <property type="entry name" value="L-ASPARTATE OXIDASE, CHLOROPLASTIC"/>
    <property type="match status" value="1"/>
</dbReference>
<accession>A0A931GE25</accession>
<dbReference type="Gene3D" id="3.90.700.10">
    <property type="entry name" value="Succinate dehydrogenase/fumarate reductase flavoprotein, catalytic domain"/>
    <property type="match status" value="1"/>
</dbReference>
<evidence type="ECO:0000256" key="9">
    <source>
        <dbReference type="ARBA" id="ARBA00023002"/>
    </source>
</evidence>
<evidence type="ECO:0000256" key="8">
    <source>
        <dbReference type="ARBA" id="ARBA00022827"/>
    </source>
</evidence>
<evidence type="ECO:0000259" key="14">
    <source>
        <dbReference type="Pfam" id="PF00890"/>
    </source>
</evidence>
<comment type="caution">
    <text evidence="16">The sequence shown here is derived from an EMBL/GenBank/DDBJ whole genome shotgun (WGS) entry which is preliminary data.</text>
</comment>
<evidence type="ECO:0000256" key="13">
    <source>
        <dbReference type="SAM" id="MobiDB-lite"/>
    </source>
</evidence>
<dbReference type="EMBL" id="JADOTZ010000001">
    <property type="protein sequence ID" value="MBG6083600.1"/>
    <property type="molecule type" value="Genomic_DNA"/>
</dbReference>
<evidence type="ECO:0000256" key="2">
    <source>
        <dbReference type="ARBA" id="ARBA00004950"/>
    </source>
</evidence>
<protein>
    <recommendedName>
        <fullName evidence="5">L-aspartate oxidase</fullName>
        <ecNumber evidence="4">1.4.3.16</ecNumber>
    </recommendedName>
    <alternativeName>
        <fullName evidence="11">Quinolinate synthase B</fullName>
    </alternativeName>
</protein>
<dbReference type="EC" id="1.4.3.16" evidence="4"/>
<dbReference type="RefSeq" id="WP_196835017.1">
    <property type="nucleotide sequence ID" value="NZ_JADOTZ010000001.1"/>
</dbReference>
<proteinExistence type="inferred from homology"/>
<dbReference type="AlphaFoldDB" id="A0A931GE25"/>
<comment type="similarity">
    <text evidence="3">Belongs to the FAD-dependent oxidoreductase 2 family. NadB subfamily.</text>
</comment>
<comment type="pathway">
    <text evidence="2">Cofactor biosynthesis; NAD(+) biosynthesis; iminoaspartate from L-aspartate (oxidase route): step 1/1.</text>
</comment>
<dbReference type="Gene3D" id="1.20.58.100">
    <property type="entry name" value="Fumarate reductase/succinate dehydrogenase flavoprotein-like, C-terminal domain"/>
    <property type="match status" value="1"/>
</dbReference>
<evidence type="ECO:0000256" key="5">
    <source>
        <dbReference type="ARBA" id="ARBA00021901"/>
    </source>
</evidence>
<name>A0A931GE25_9MICC</name>
<dbReference type="SUPFAM" id="SSF56425">
    <property type="entry name" value="Succinate dehydrogenase/fumarate reductase flavoprotein, catalytic domain"/>
    <property type="match status" value="1"/>
</dbReference>
<sequence>MNLPQHVSLIVVGSGIAGLYAAVCAAEHAQRHRTALPLLVTKDRLQDSNTWYAQGGIAAVSPDSVAAGDSIAAHIEDTLAAGAQAGHPAAVDVLCRESWQDVHRLIALGTDFDRDGDRYALGLEGAHRYARILHHGGDATGAGIARTLIAACRQAEANGHLHIATEAFATEVVTRGGAATGVRLAVHGQPPVEVGSNAVLLATGGIGQAFAATTNPRGATGDGAALAWRAGARLADAEFVQFHPTLVDTSALTGRLPADRPALMVTEAVRGDGALLVDGTGTRFMPAIDARAELAPRDVVARAIHHARRTTGACWLDARPVERQRGTGYLAHRFPQLVAGLQHFDVDPAREPIPVTEAQHYWMGGVATNLDGATEVPGLFAVGETAHTGAHGANRLASNSLTEALVFARRAVASALAGPPLGTPGEQRSEPAPRAPGSPADSSAVTGQLVTAELARHVQEIASAELGVVRSAAGLRRALTELNRLRAIADARVAAASGVDRAASELANRALVASLIAEAALARTDSLGAHCRLDATMDQEKVHEHLSHA</sequence>
<evidence type="ECO:0000256" key="1">
    <source>
        <dbReference type="ARBA" id="ARBA00001974"/>
    </source>
</evidence>
<feature type="region of interest" description="Disordered" evidence="13">
    <location>
        <begin position="417"/>
        <end position="445"/>
    </location>
</feature>
<dbReference type="GO" id="GO:0033765">
    <property type="term" value="F:steroid dehydrogenase activity, acting on the CH-CH group of donors"/>
    <property type="evidence" value="ECO:0007669"/>
    <property type="project" value="UniProtKB-ARBA"/>
</dbReference>
<dbReference type="Pfam" id="PF00890">
    <property type="entry name" value="FAD_binding_2"/>
    <property type="match status" value="1"/>
</dbReference>
<dbReference type="Pfam" id="PF02910">
    <property type="entry name" value="Succ_DH_flav_C"/>
    <property type="match status" value="1"/>
</dbReference>
<keyword evidence="8" id="KW-0274">FAD</keyword>
<dbReference type="SUPFAM" id="SSF51905">
    <property type="entry name" value="FAD/NAD(P)-binding domain"/>
    <property type="match status" value="1"/>
</dbReference>
<dbReference type="SUPFAM" id="SSF46977">
    <property type="entry name" value="Succinate dehydrogenase/fumarate reductase flavoprotein C-terminal domain"/>
    <property type="match status" value="1"/>
</dbReference>
<dbReference type="Proteomes" id="UP000625033">
    <property type="component" value="Unassembled WGS sequence"/>
</dbReference>
<dbReference type="InterPro" id="IPR005288">
    <property type="entry name" value="NadB"/>
</dbReference>
<evidence type="ECO:0000256" key="4">
    <source>
        <dbReference type="ARBA" id="ARBA00012173"/>
    </source>
</evidence>
<evidence type="ECO:0000256" key="7">
    <source>
        <dbReference type="ARBA" id="ARBA00022642"/>
    </source>
</evidence>
<evidence type="ECO:0000256" key="11">
    <source>
        <dbReference type="ARBA" id="ARBA00030386"/>
    </source>
</evidence>